<feature type="compositionally biased region" description="Basic and acidic residues" evidence="2">
    <location>
        <begin position="148"/>
        <end position="205"/>
    </location>
</feature>
<name>A0A2P6VDH1_9CHLO</name>
<dbReference type="Pfam" id="PF01480">
    <property type="entry name" value="PWI"/>
    <property type="match status" value="1"/>
</dbReference>
<evidence type="ECO:0000313" key="5">
    <source>
        <dbReference type="Proteomes" id="UP000239649"/>
    </source>
</evidence>
<accession>A0A2P6VDH1</accession>
<dbReference type="OrthoDB" id="163257at2759"/>
<feature type="compositionally biased region" description="Low complexity" evidence="2">
    <location>
        <begin position="600"/>
        <end position="614"/>
    </location>
</feature>
<evidence type="ECO:0000256" key="2">
    <source>
        <dbReference type="SAM" id="MobiDB-lite"/>
    </source>
</evidence>
<keyword evidence="5" id="KW-1185">Reference proteome</keyword>
<feature type="compositionally biased region" description="Low complexity" evidence="2">
    <location>
        <begin position="511"/>
        <end position="526"/>
    </location>
</feature>
<keyword evidence="1" id="KW-0507">mRNA processing</keyword>
<feature type="compositionally biased region" description="Basic and acidic residues" evidence="2">
    <location>
        <begin position="318"/>
        <end position="333"/>
    </location>
</feature>
<gene>
    <name evidence="4" type="ORF">C2E20_4613</name>
</gene>
<feature type="compositionally biased region" description="Low complexity" evidence="2">
    <location>
        <begin position="359"/>
        <end position="372"/>
    </location>
</feature>
<dbReference type="PANTHER" id="PTHR23148:SF0">
    <property type="entry name" value="SERINE_ARGININE REPETITIVE MATRIX PROTEIN 1"/>
    <property type="match status" value="1"/>
</dbReference>
<feature type="compositionally biased region" description="Basic residues" evidence="2">
    <location>
        <begin position="206"/>
        <end position="261"/>
    </location>
</feature>
<reference evidence="4 5" key="1">
    <citation type="journal article" date="2018" name="Plant J.">
        <title>Genome sequences of Chlorella sorokiniana UTEX 1602 and Micractinium conductrix SAG 241.80: implications to maltose excretion by a green alga.</title>
        <authorList>
            <person name="Arriola M.B."/>
            <person name="Velmurugan N."/>
            <person name="Zhang Y."/>
            <person name="Plunkett M.H."/>
            <person name="Hondzo H."/>
            <person name="Barney B.M."/>
        </authorList>
    </citation>
    <scope>NUCLEOTIDE SEQUENCE [LARGE SCALE GENOMIC DNA]</scope>
    <source>
        <strain evidence="4 5">SAG 241.80</strain>
    </source>
</reference>
<dbReference type="InterPro" id="IPR036483">
    <property type="entry name" value="PWI_dom_sf"/>
</dbReference>
<evidence type="ECO:0000259" key="3">
    <source>
        <dbReference type="PROSITE" id="PS51025"/>
    </source>
</evidence>
<dbReference type="PROSITE" id="PS51025">
    <property type="entry name" value="PWI"/>
    <property type="match status" value="1"/>
</dbReference>
<dbReference type="STRING" id="554055.A0A2P6VDH1"/>
<dbReference type="GO" id="GO:0005681">
    <property type="term" value="C:spliceosomal complex"/>
    <property type="evidence" value="ECO:0007669"/>
    <property type="project" value="TreeGrafter"/>
</dbReference>
<dbReference type="EMBL" id="LHPF02000011">
    <property type="protein sequence ID" value="PSC72111.1"/>
    <property type="molecule type" value="Genomic_DNA"/>
</dbReference>
<comment type="caution">
    <text evidence="4">The sequence shown here is derived from an EMBL/GenBank/DDBJ whole genome shotgun (WGS) entry which is preliminary data.</text>
</comment>
<proteinExistence type="predicted"/>
<dbReference type="InterPro" id="IPR052225">
    <property type="entry name" value="Ser/Arg_repetitive_matrix"/>
</dbReference>
<feature type="domain" description="PWI" evidence="3">
    <location>
        <begin position="27"/>
        <end position="127"/>
    </location>
</feature>
<dbReference type="InterPro" id="IPR002483">
    <property type="entry name" value="PWI_dom"/>
</dbReference>
<dbReference type="Gene3D" id="1.20.1390.10">
    <property type="entry name" value="PWI domain"/>
    <property type="match status" value="1"/>
</dbReference>
<organism evidence="4 5">
    <name type="scientific">Micractinium conductrix</name>
    <dbReference type="NCBI Taxonomy" id="554055"/>
    <lineage>
        <taxon>Eukaryota</taxon>
        <taxon>Viridiplantae</taxon>
        <taxon>Chlorophyta</taxon>
        <taxon>core chlorophytes</taxon>
        <taxon>Trebouxiophyceae</taxon>
        <taxon>Chlorellales</taxon>
        <taxon>Chlorellaceae</taxon>
        <taxon>Chlorella clade</taxon>
        <taxon>Micractinium</taxon>
    </lineage>
</organism>
<dbReference type="SUPFAM" id="SSF101233">
    <property type="entry name" value="PWI domain"/>
    <property type="match status" value="1"/>
</dbReference>
<dbReference type="GO" id="GO:0006397">
    <property type="term" value="P:mRNA processing"/>
    <property type="evidence" value="ECO:0007669"/>
    <property type="project" value="UniProtKB-KW"/>
</dbReference>
<dbReference type="GO" id="GO:0003723">
    <property type="term" value="F:RNA binding"/>
    <property type="evidence" value="ECO:0007669"/>
    <property type="project" value="TreeGrafter"/>
</dbReference>
<dbReference type="Proteomes" id="UP000239649">
    <property type="component" value="Unassembled WGS sequence"/>
</dbReference>
<dbReference type="GO" id="GO:0048024">
    <property type="term" value="P:regulation of mRNA splicing, via spliceosome"/>
    <property type="evidence" value="ECO:0007669"/>
    <property type="project" value="TreeGrafter"/>
</dbReference>
<dbReference type="PANTHER" id="PTHR23148">
    <property type="entry name" value="SERINE/ARGININE REGULATED NUCLEAR MATRIX PROTEIN"/>
    <property type="match status" value="1"/>
</dbReference>
<feature type="region of interest" description="Disordered" evidence="2">
    <location>
        <begin position="600"/>
        <end position="645"/>
    </location>
</feature>
<feature type="region of interest" description="Disordered" evidence="2">
    <location>
        <begin position="504"/>
        <end position="538"/>
    </location>
</feature>
<protein>
    <submittedName>
        <fullName evidence="4">Serine arginine repetitive matrix 1</fullName>
    </submittedName>
</protein>
<dbReference type="SMART" id="SM00311">
    <property type="entry name" value="PWI"/>
    <property type="match status" value="1"/>
</dbReference>
<dbReference type="AlphaFoldDB" id="A0A2P6VDH1"/>
<evidence type="ECO:0000256" key="1">
    <source>
        <dbReference type="ARBA" id="ARBA00022664"/>
    </source>
</evidence>
<feature type="compositionally biased region" description="Low complexity" evidence="2">
    <location>
        <begin position="636"/>
        <end position="645"/>
    </location>
</feature>
<feature type="compositionally biased region" description="Basic and acidic residues" evidence="2">
    <location>
        <begin position="262"/>
        <end position="288"/>
    </location>
</feature>
<sequence length="645" mass="71790">MSGNAFRGVSAEQDSRFANKEKKLMKSMKFPPEFSTKVDLTAVNWDTMKPWIAKRITELLGGLEDDVLIAYVIEQLEGKKNVDPRQLQISLTGFLEKNTSLFCKELWQLLISANETGTGIPQRFLDEKAEEMRRAKEEAERLQEAIREARRQQEERERAAAEARARAEEEAREAQKRQREEMEKAMEEARARDRERGGGRDDSRERRRRGSRSPRRRRSSRSRSRDRRHRHSSRDRRRRSTRERRRRSRSGSRDQRRRRSSREREDRRRNRSGSREAKDRDAKEESPGRRPARSGSLAAIDGSEERRRRRSSSPEAKQASEERREQSPAKPADDAAAEGGEEERKPDGSPPAEGKGARSGSSSSSSSSSSDDSVSDDDEGKARVEKEARWKALESLRNSRQAKAPHRARPIATCKTLKNQIRQGTHVRWLLQSSGGCTRIILPSSAEGRALAWRRYADMRVEVASVEAKNMRANFAAFHAAATQSAQKARRLLGAAAAGADVAGAEEEEAAAPAGAAEPPTQATTGDKGSRSGEGRAAAAAERHELLANVDACVARFADLAARAAALEPRCQELADDALRRAGAALATYLQQQLGWPAKPAAATHPASKAAGPAQGSTENSPCHLQATPPPPRQPPRVVQPRWRN</sequence>
<evidence type="ECO:0000313" key="4">
    <source>
        <dbReference type="EMBL" id="PSC72111.1"/>
    </source>
</evidence>
<feature type="region of interest" description="Disordered" evidence="2">
    <location>
        <begin position="148"/>
        <end position="386"/>
    </location>
</feature>